<proteinExistence type="predicted"/>
<dbReference type="EMBL" id="SJPF01000005">
    <property type="protein sequence ID" value="TWT30631.1"/>
    <property type="molecule type" value="Genomic_DNA"/>
</dbReference>
<sequence length="173" mass="19355">MNPIVARSASRFTRRLGISEPGVNQRSGSEVAIAPIVWRQRHRILDVNAIDAWLLVEKCHRGIFQPRQAQSIALRGSQNNDLRRYFGIVSLRSSSPLRKSTDCWGHAVVYVEGAKLKGAVWMDQAPRTGVDVAAFQYDPTGGQGSPIRKMDLPLNGMHRLATTPEKRRQKGDR</sequence>
<keyword evidence="2" id="KW-1185">Reference proteome</keyword>
<organism evidence="1 2">
    <name type="scientific">Blastopirellula retiformator</name>
    <dbReference type="NCBI Taxonomy" id="2527970"/>
    <lineage>
        <taxon>Bacteria</taxon>
        <taxon>Pseudomonadati</taxon>
        <taxon>Planctomycetota</taxon>
        <taxon>Planctomycetia</taxon>
        <taxon>Pirellulales</taxon>
        <taxon>Pirellulaceae</taxon>
        <taxon>Blastopirellula</taxon>
    </lineage>
</organism>
<evidence type="ECO:0000313" key="2">
    <source>
        <dbReference type="Proteomes" id="UP000318878"/>
    </source>
</evidence>
<evidence type="ECO:0000313" key="1">
    <source>
        <dbReference type="EMBL" id="TWT30631.1"/>
    </source>
</evidence>
<protein>
    <submittedName>
        <fullName evidence="1">Uncharacterized protein</fullName>
    </submittedName>
</protein>
<comment type="caution">
    <text evidence="1">The sequence shown here is derived from an EMBL/GenBank/DDBJ whole genome shotgun (WGS) entry which is preliminary data.</text>
</comment>
<reference evidence="1 2" key="1">
    <citation type="submission" date="2019-02" db="EMBL/GenBank/DDBJ databases">
        <title>Deep-cultivation of Planctomycetes and their phenomic and genomic characterization uncovers novel biology.</title>
        <authorList>
            <person name="Wiegand S."/>
            <person name="Jogler M."/>
            <person name="Boedeker C."/>
            <person name="Pinto D."/>
            <person name="Vollmers J."/>
            <person name="Rivas-Marin E."/>
            <person name="Kohn T."/>
            <person name="Peeters S.H."/>
            <person name="Heuer A."/>
            <person name="Rast P."/>
            <person name="Oberbeckmann S."/>
            <person name="Bunk B."/>
            <person name="Jeske O."/>
            <person name="Meyerdierks A."/>
            <person name="Storesund J.E."/>
            <person name="Kallscheuer N."/>
            <person name="Luecker S."/>
            <person name="Lage O.M."/>
            <person name="Pohl T."/>
            <person name="Merkel B.J."/>
            <person name="Hornburger P."/>
            <person name="Mueller R.-W."/>
            <person name="Bruemmer F."/>
            <person name="Labrenz M."/>
            <person name="Spormann A.M."/>
            <person name="Op Den Camp H."/>
            <person name="Overmann J."/>
            <person name="Amann R."/>
            <person name="Jetten M.S.M."/>
            <person name="Mascher T."/>
            <person name="Medema M.H."/>
            <person name="Devos D.P."/>
            <person name="Kaster A.-K."/>
            <person name="Ovreas L."/>
            <person name="Rohde M."/>
            <person name="Galperin M.Y."/>
            <person name="Jogler C."/>
        </authorList>
    </citation>
    <scope>NUCLEOTIDE SEQUENCE [LARGE SCALE GENOMIC DNA]</scope>
    <source>
        <strain evidence="1 2">Enr8</strain>
    </source>
</reference>
<accession>A0A5C5UWA6</accession>
<dbReference type="AlphaFoldDB" id="A0A5C5UWA6"/>
<gene>
    <name evidence="1" type="ORF">Enr8_41520</name>
</gene>
<dbReference type="Proteomes" id="UP000318878">
    <property type="component" value="Unassembled WGS sequence"/>
</dbReference>
<name>A0A5C5UWA6_9BACT</name>